<sequence length="351" mass="37546">MIYTSPLLSRPSATELAEPGPLDAAGVAWHYGNPLGEQRVVERGSAIIDRSHRFVISVTGQDAPEFLNNLLSQKLDDVPSGYSAGALDLDMQGRILHHAKVSRTAEGFYLDMPSAQGESFLDFLTKMVFWSQVEVSQAEVAVITVLGAPLDAPDGALVARDVEWLGSPRQDFLVPSGQLEASVANLESQGGKLAGLMAFTAERVKALEPEREADLDDKSIPHEVPHWIGRGERLGAVHLNKGCYRGQETVARVDNLGRSPRLLVMLQLDGSCPVVPQPGQPVTAGTRTVGRLGTVVEDCDNGPIALALVKRSALDSQLNIGEVAVSVDPDSIQDDEGPKAGRAAVNRLRGL</sequence>
<protein>
    <submittedName>
        <fullName evidence="3">tRNA-modifying protein YgfZ</fullName>
    </submittedName>
</protein>
<dbReference type="PIRSF" id="PIRSF006487">
    <property type="entry name" value="GcvT"/>
    <property type="match status" value="1"/>
</dbReference>
<dbReference type="NCBIfam" id="TIGR03317">
    <property type="entry name" value="ygfZ_signature"/>
    <property type="match status" value="1"/>
</dbReference>
<evidence type="ECO:0000259" key="2">
    <source>
        <dbReference type="Pfam" id="PF25455"/>
    </source>
</evidence>
<reference evidence="3 4" key="1">
    <citation type="submission" date="2019-04" db="EMBL/GenBank/DDBJ databases">
        <title>Corynebacterium endometrii sp. nov., isolated from the uterus of a cow with endometritis.</title>
        <authorList>
            <person name="Ballas P."/>
            <person name="Ruckert C."/>
            <person name="Wagener K."/>
            <person name="Drillich M."/>
            <person name="Kaempfer P."/>
            <person name="Busse H.-J."/>
            <person name="Ehling-Schulz M."/>
        </authorList>
    </citation>
    <scope>NUCLEOTIDE SEQUENCE [LARGE SCALE GENOMIC DNA]</scope>
    <source>
        <strain evidence="3 4">LMM-1653</strain>
    </source>
</reference>
<dbReference type="RefSeq" id="WP_136141785.1">
    <property type="nucleotide sequence ID" value="NZ_CP039247.1"/>
</dbReference>
<dbReference type="Proteomes" id="UP000296352">
    <property type="component" value="Chromosome"/>
</dbReference>
<proteinExistence type="predicted"/>
<gene>
    <name evidence="3" type="primary">ygfZ</name>
    <name evidence="3" type="ORF">CENDO_09490</name>
</gene>
<dbReference type="PANTHER" id="PTHR22602">
    <property type="entry name" value="TRANSFERASE CAF17, MITOCHONDRIAL-RELATED"/>
    <property type="match status" value="1"/>
</dbReference>
<dbReference type="SUPFAM" id="SSF103025">
    <property type="entry name" value="Folate-binding domain"/>
    <property type="match status" value="1"/>
</dbReference>
<evidence type="ECO:0000256" key="1">
    <source>
        <dbReference type="ARBA" id="ARBA00022946"/>
    </source>
</evidence>
<dbReference type="GO" id="GO:0016226">
    <property type="term" value="P:iron-sulfur cluster assembly"/>
    <property type="evidence" value="ECO:0007669"/>
    <property type="project" value="TreeGrafter"/>
</dbReference>
<accession>A0A4P7QHM2</accession>
<name>A0A4P7QHM2_9CORY</name>
<evidence type="ECO:0000313" key="4">
    <source>
        <dbReference type="Proteomes" id="UP000296352"/>
    </source>
</evidence>
<dbReference type="PANTHER" id="PTHR22602:SF0">
    <property type="entry name" value="TRANSFERASE CAF17, MITOCHONDRIAL-RELATED"/>
    <property type="match status" value="1"/>
</dbReference>
<keyword evidence="4" id="KW-1185">Reference proteome</keyword>
<dbReference type="InterPro" id="IPR057460">
    <property type="entry name" value="CAF17_C"/>
</dbReference>
<dbReference type="OrthoDB" id="9796287at2"/>
<dbReference type="EMBL" id="CP039247">
    <property type="protein sequence ID" value="QCB29153.1"/>
    <property type="molecule type" value="Genomic_DNA"/>
</dbReference>
<organism evidence="3 4">
    <name type="scientific">Corynebacterium endometrii</name>
    <dbReference type="NCBI Taxonomy" id="2488819"/>
    <lineage>
        <taxon>Bacteria</taxon>
        <taxon>Bacillati</taxon>
        <taxon>Actinomycetota</taxon>
        <taxon>Actinomycetes</taxon>
        <taxon>Mycobacteriales</taxon>
        <taxon>Corynebacteriaceae</taxon>
        <taxon>Corynebacterium</taxon>
    </lineage>
</organism>
<dbReference type="InterPro" id="IPR017703">
    <property type="entry name" value="YgfZ/GCV_T_CS"/>
</dbReference>
<dbReference type="InterPro" id="IPR027266">
    <property type="entry name" value="TrmE/GcvT-like"/>
</dbReference>
<dbReference type="Pfam" id="PF25455">
    <property type="entry name" value="Beta-barrel_CAF17_C"/>
    <property type="match status" value="1"/>
</dbReference>
<dbReference type="InterPro" id="IPR045179">
    <property type="entry name" value="YgfZ/GcvT"/>
</dbReference>
<feature type="domain" description="CAF17 C-terminal" evidence="2">
    <location>
        <begin position="263"/>
        <end position="329"/>
    </location>
</feature>
<dbReference type="Gene3D" id="3.30.1360.120">
    <property type="entry name" value="Probable tRNA modification gtpase trme, domain 1"/>
    <property type="match status" value="2"/>
</dbReference>
<dbReference type="KEGG" id="cee:CENDO_09490"/>
<keyword evidence="1" id="KW-0809">Transit peptide</keyword>
<evidence type="ECO:0000313" key="3">
    <source>
        <dbReference type="EMBL" id="QCB29153.1"/>
    </source>
</evidence>
<dbReference type="AlphaFoldDB" id="A0A4P7QHM2"/>